<organism evidence="1 2">
    <name type="scientific">Phaseolus coccineus</name>
    <name type="common">Scarlet runner bean</name>
    <name type="synonym">Phaseolus multiflorus</name>
    <dbReference type="NCBI Taxonomy" id="3886"/>
    <lineage>
        <taxon>Eukaryota</taxon>
        <taxon>Viridiplantae</taxon>
        <taxon>Streptophyta</taxon>
        <taxon>Embryophyta</taxon>
        <taxon>Tracheophyta</taxon>
        <taxon>Spermatophyta</taxon>
        <taxon>Magnoliopsida</taxon>
        <taxon>eudicotyledons</taxon>
        <taxon>Gunneridae</taxon>
        <taxon>Pentapetalae</taxon>
        <taxon>rosids</taxon>
        <taxon>fabids</taxon>
        <taxon>Fabales</taxon>
        <taxon>Fabaceae</taxon>
        <taxon>Papilionoideae</taxon>
        <taxon>50 kb inversion clade</taxon>
        <taxon>NPAAA clade</taxon>
        <taxon>indigoferoid/millettioid clade</taxon>
        <taxon>Phaseoleae</taxon>
        <taxon>Phaseolus</taxon>
    </lineage>
</organism>
<accession>A0AAN9QFZ0</accession>
<reference evidence="1 2" key="1">
    <citation type="submission" date="2024-01" db="EMBL/GenBank/DDBJ databases">
        <title>The genomes of 5 underutilized Papilionoideae crops provide insights into root nodulation and disease resistanc.</title>
        <authorList>
            <person name="Jiang F."/>
        </authorList>
    </citation>
    <scope>NUCLEOTIDE SEQUENCE [LARGE SCALE GENOMIC DNA]</scope>
    <source>
        <strain evidence="1">JINMINGXINNONG_FW02</strain>
        <tissue evidence="1">Leaves</tissue>
    </source>
</reference>
<gene>
    <name evidence="1" type="ORF">VNO80_30306</name>
</gene>
<protein>
    <submittedName>
        <fullName evidence="1">Uncharacterized protein</fullName>
    </submittedName>
</protein>
<sequence>MCRGLAGFQNLELELLLSLFFLFWTAIGRGTLVSGLGSHFNLVQCCCYFFSNENKIGKGDFGEIYKKMQLEGVDREWKCHSGALLELALRPIDERNMVPIS</sequence>
<comment type="caution">
    <text evidence="1">The sequence shown here is derived from an EMBL/GenBank/DDBJ whole genome shotgun (WGS) entry which is preliminary data.</text>
</comment>
<dbReference type="Proteomes" id="UP001374584">
    <property type="component" value="Unassembled WGS sequence"/>
</dbReference>
<evidence type="ECO:0000313" key="2">
    <source>
        <dbReference type="Proteomes" id="UP001374584"/>
    </source>
</evidence>
<name>A0AAN9QFZ0_PHACN</name>
<dbReference type="AlphaFoldDB" id="A0AAN9QFZ0"/>
<dbReference type="EMBL" id="JAYMYR010000011">
    <property type="protein sequence ID" value="KAK7333531.1"/>
    <property type="molecule type" value="Genomic_DNA"/>
</dbReference>
<keyword evidence="2" id="KW-1185">Reference proteome</keyword>
<evidence type="ECO:0000313" key="1">
    <source>
        <dbReference type="EMBL" id="KAK7333531.1"/>
    </source>
</evidence>
<proteinExistence type="predicted"/>